<dbReference type="EMBL" id="FNSA01000003">
    <property type="protein sequence ID" value="SEC66121.1"/>
    <property type="molecule type" value="Genomic_DNA"/>
</dbReference>
<name>A0A1H4UCU4_TSUTY</name>
<organism evidence="1 2">
    <name type="scientific">Tsukamurella tyrosinosolvens</name>
    <dbReference type="NCBI Taxonomy" id="57704"/>
    <lineage>
        <taxon>Bacteria</taxon>
        <taxon>Bacillati</taxon>
        <taxon>Actinomycetota</taxon>
        <taxon>Actinomycetes</taxon>
        <taxon>Mycobacteriales</taxon>
        <taxon>Tsukamurellaceae</taxon>
        <taxon>Tsukamurella</taxon>
    </lineage>
</organism>
<keyword evidence="2" id="KW-1185">Reference proteome</keyword>
<proteinExistence type="predicted"/>
<dbReference type="STRING" id="57704.SAMN04489793_2845"/>
<protein>
    <submittedName>
        <fullName evidence="1">Uncharacterized protein</fullName>
    </submittedName>
</protein>
<accession>A0A1H4UCU4</accession>
<dbReference type="Proteomes" id="UP000182241">
    <property type="component" value="Unassembled WGS sequence"/>
</dbReference>
<dbReference type="OrthoDB" id="4641599at2"/>
<dbReference type="AlphaFoldDB" id="A0A1H4UCU4"/>
<evidence type="ECO:0000313" key="2">
    <source>
        <dbReference type="Proteomes" id="UP000182241"/>
    </source>
</evidence>
<evidence type="ECO:0000313" key="1">
    <source>
        <dbReference type="EMBL" id="SEC66121.1"/>
    </source>
</evidence>
<sequence>MLGSDPIAGLLGAGLDPRSPAVLWTRYLKALNAEGCATTMLGPSVTNTGALTDEDVAKLAALATQYPAGTAMPRETTGKLAGFETVDVLPERITARVGAYFRRVTRAVGKDNFLRLAQTGAVCAGAGIHVGRSRMAAVVVPDAGAMSAWRQWAVETSGDPHEAHTAPTLLLSGMPGGGIYLFRTSAMAPAGEPPAAEPLPAAAFTVGGCTVTSSELVVPVPPTRLAGGTVMRLGPCRMLPSWLEGAIADTAAAAPSALGPGVAAAA</sequence>
<gene>
    <name evidence="1" type="ORF">SAMN04489793_2845</name>
</gene>
<dbReference type="RefSeq" id="WP_068741754.1">
    <property type="nucleotide sequence ID" value="NZ_FNSA01000003.1"/>
</dbReference>
<reference evidence="2" key="1">
    <citation type="submission" date="2016-10" db="EMBL/GenBank/DDBJ databases">
        <authorList>
            <person name="Varghese N."/>
            <person name="Submissions S."/>
        </authorList>
    </citation>
    <scope>NUCLEOTIDE SEQUENCE [LARGE SCALE GENOMIC DNA]</scope>
    <source>
        <strain evidence="2">DSM 44234</strain>
    </source>
</reference>